<evidence type="ECO:0000313" key="3">
    <source>
        <dbReference type="Proteomes" id="UP000468766"/>
    </source>
</evidence>
<dbReference type="EMBL" id="WBXO01000003">
    <property type="protein sequence ID" value="KAB2953269.1"/>
    <property type="molecule type" value="Genomic_DNA"/>
</dbReference>
<reference evidence="2 3" key="1">
    <citation type="submission" date="2019-10" db="EMBL/GenBank/DDBJ databases">
        <title>Whole-genome sequence of the extremophile Heliorestis acidaminivorans DSM 24790.</title>
        <authorList>
            <person name="Kyndt J.A."/>
            <person name="Meyer T.E."/>
        </authorList>
    </citation>
    <scope>NUCLEOTIDE SEQUENCE [LARGE SCALE GENOMIC DNA]</scope>
    <source>
        <strain evidence="2 3">DSM 24790</strain>
    </source>
</reference>
<proteinExistence type="predicted"/>
<dbReference type="OrthoDB" id="9783080at2"/>
<sequence length="129" mass="15126">MRMKCRRNFYRIDFLLSAIYTPQLDISQMDEWDWHDCLIANLSLGGASIITKEERKSGEQLWLEFNLDTNNILCNMLVCHVEKLKTETSHSYKLGVQFSNILENDKNIIARYVAKYQMKEMRSKGANQA</sequence>
<protein>
    <submittedName>
        <fullName evidence="2">PilZ domain-containing protein</fullName>
    </submittedName>
</protein>
<dbReference type="SUPFAM" id="SSF141371">
    <property type="entry name" value="PilZ domain-like"/>
    <property type="match status" value="1"/>
</dbReference>
<feature type="domain" description="PilZ" evidence="1">
    <location>
        <begin position="6"/>
        <end position="114"/>
    </location>
</feature>
<dbReference type="InterPro" id="IPR009875">
    <property type="entry name" value="PilZ_domain"/>
</dbReference>
<comment type="caution">
    <text evidence="2">The sequence shown here is derived from an EMBL/GenBank/DDBJ whole genome shotgun (WGS) entry which is preliminary data.</text>
</comment>
<dbReference type="Proteomes" id="UP000468766">
    <property type="component" value="Unassembled WGS sequence"/>
</dbReference>
<dbReference type="Pfam" id="PF07238">
    <property type="entry name" value="PilZ"/>
    <property type="match status" value="1"/>
</dbReference>
<dbReference type="Gene3D" id="2.40.10.220">
    <property type="entry name" value="predicted glycosyltransferase like domains"/>
    <property type="match status" value="1"/>
</dbReference>
<gene>
    <name evidence="2" type="ORF">F9B85_04985</name>
</gene>
<keyword evidence="3" id="KW-1185">Reference proteome</keyword>
<name>A0A6I0ET91_9FIRM</name>
<dbReference type="AlphaFoldDB" id="A0A6I0ET91"/>
<organism evidence="2 3">
    <name type="scientific">Heliorestis acidaminivorans</name>
    <dbReference type="NCBI Taxonomy" id="553427"/>
    <lineage>
        <taxon>Bacteria</taxon>
        <taxon>Bacillati</taxon>
        <taxon>Bacillota</taxon>
        <taxon>Clostridia</taxon>
        <taxon>Eubacteriales</taxon>
        <taxon>Heliobacteriaceae</taxon>
        <taxon>Heliorestis</taxon>
    </lineage>
</organism>
<evidence type="ECO:0000313" key="2">
    <source>
        <dbReference type="EMBL" id="KAB2953269.1"/>
    </source>
</evidence>
<evidence type="ECO:0000259" key="1">
    <source>
        <dbReference type="Pfam" id="PF07238"/>
    </source>
</evidence>
<accession>A0A6I0ET91</accession>
<dbReference type="GO" id="GO:0035438">
    <property type="term" value="F:cyclic-di-GMP binding"/>
    <property type="evidence" value="ECO:0007669"/>
    <property type="project" value="InterPro"/>
</dbReference>